<sequence>MQLKVKFFLVTGFICLAIGLIGAAVSFQSLDFDTGVANLDIEKKIAAANIDTLIIENDISGMTFVPSNSDEISVRLVGAARSENAQNCTIEAVTEGSNTWRVDVCTNRKNHIDFGFDLTEFKSLFSGQRLRLQTEVRLPDKLYKAITASTDTGSINFKEVKAEKLTASTDTGTITVDRYEGKALNLQTDTGSIHLNDGQGNVKLKTDTGSITAKLRELGDTVTAESDTGSVRIQLDSAPTDATFDLSTDTGTATLDVPGVNVQQRSGHNQAKGSIGNGSKKVTVRTDTGYVEVKGR</sequence>
<evidence type="ECO:0000259" key="1">
    <source>
        <dbReference type="Pfam" id="PF13349"/>
    </source>
</evidence>
<dbReference type="Proteomes" id="UP000838821">
    <property type="component" value="Unassembled WGS sequence"/>
</dbReference>
<dbReference type="InterPro" id="IPR025164">
    <property type="entry name" value="Toastrack_DUF4097"/>
</dbReference>
<evidence type="ECO:0000313" key="3">
    <source>
        <dbReference type="Proteomes" id="UP000838821"/>
    </source>
</evidence>
<protein>
    <recommendedName>
        <fullName evidence="1">DUF4097 domain-containing protein</fullName>
    </recommendedName>
</protein>
<dbReference type="EMBL" id="CAKMMW010000014">
    <property type="protein sequence ID" value="CAH1215674.1"/>
    <property type="molecule type" value="Genomic_DNA"/>
</dbReference>
<keyword evidence="3" id="KW-1185">Reference proteome</keyword>
<gene>
    <name evidence="2" type="ORF">PAECIP111891_04284</name>
</gene>
<accession>A0ABM9CLU5</accession>
<organism evidence="2 3">
    <name type="scientific">Paenibacillus allorhizoplanae</name>
    <dbReference type="NCBI Taxonomy" id="2905648"/>
    <lineage>
        <taxon>Bacteria</taxon>
        <taxon>Bacillati</taxon>
        <taxon>Bacillota</taxon>
        <taxon>Bacilli</taxon>
        <taxon>Bacillales</taxon>
        <taxon>Paenibacillaceae</taxon>
        <taxon>Paenibacillus</taxon>
    </lineage>
</organism>
<dbReference type="Pfam" id="PF13349">
    <property type="entry name" value="DUF4097"/>
    <property type="match status" value="1"/>
</dbReference>
<name>A0ABM9CLU5_9BACL</name>
<evidence type="ECO:0000313" key="2">
    <source>
        <dbReference type="EMBL" id="CAH1215674.1"/>
    </source>
</evidence>
<reference evidence="2" key="1">
    <citation type="submission" date="2022-01" db="EMBL/GenBank/DDBJ databases">
        <authorList>
            <person name="Criscuolo A."/>
        </authorList>
    </citation>
    <scope>NUCLEOTIDE SEQUENCE</scope>
    <source>
        <strain evidence="2">CIP111891</strain>
    </source>
</reference>
<proteinExistence type="predicted"/>
<dbReference type="RefSeq" id="WP_236290361.1">
    <property type="nucleotide sequence ID" value="NZ_CAKMMW010000014.1"/>
</dbReference>
<comment type="caution">
    <text evidence="2">The sequence shown here is derived from an EMBL/GenBank/DDBJ whole genome shotgun (WGS) entry which is preliminary data.</text>
</comment>
<feature type="domain" description="DUF4097" evidence="1">
    <location>
        <begin position="144"/>
        <end position="293"/>
    </location>
</feature>